<dbReference type="KEGG" id="llh:I41_02590"/>
<evidence type="ECO:0000313" key="4">
    <source>
        <dbReference type="Proteomes" id="UP000317909"/>
    </source>
</evidence>
<keyword evidence="4" id="KW-1185">Reference proteome</keyword>
<dbReference type="Pfam" id="PF06792">
    <property type="entry name" value="UPF0261"/>
    <property type="match status" value="1"/>
</dbReference>
<dbReference type="InterPro" id="IPR008322">
    <property type="entry name" value="UPF0261"/>
</dbReference>
<dbReference type="NCBIfam" id="NF002674">
    <property type="entry name" value="PRK02399.1-2"/>
    <property type="match status" value="1"/>
</dbReference>
<gene>
    <name evidence="3" type="ORF">I41_02590</name>
</gene>
<dbReference type="PANTHER" id="PTHR31862">
    <property type="entry name" value="UPF0261 DOMAIN PROTEIN (AFU_ORTHOLOGUE AFUA_1G10120)"/>
    <property type="match status" value="1"/>
</dbReference>
<dbReference type="Pfam" id="PF23189">
    <property type="entry name" value="UPF0261_C"/>
    <property type="match status" value="1"/>
</dbReference>
<evidence type="ECO:0000313" key="3">
    <source>
        <dbReference type="EMBL" id="QDT71104.1"/>
    </source>
</evidence>
<name>A0A517TRV4_9BACT</name>
<dbReference type="AlphaFoldDB" id="A0A517TRV4"/>
<dbReference type="Proteomes" id="UP000317909">
    <property type="component" value="Chromosome"/>
</dbReference>
<dbReference type="PANTHER" id="PTHR31862:SF1">
    <property type="entry name" value="UPF0261 DOMAIN PROTEIN (AFU_ORTHOLOGUE AFUA_1G10120)"/>
    <property type="match status" value="1"/>
</dbReference>
<dbReference type="CDD" id="cd15488">
    <property type="entry name" value="Tm-1-like"/>
    <property type="match status" value="1"/>
</dbReference>
<accession>A0A517TRV4</accession>
<dbReference type="EMBL" id="CP036339">
    <property type="protein sequence ID" value="QDT71104.1"/>
    <property type="molecule type" value="Genomic_DNA"/>
</dbReference>
<dbReference type="OrthoDB" id="9776369at2"/>
<evidence type="ECO:0000259" key="1">
    <source>
        <dbReference type="Pfam" id="PF06792"/>
    </source>
</evidence>
<organism evidence="3 4">
    <name type="scientific">Lacipirellula limnantheis</name>
    <dbReference type="NCBI Taxonomy" id="2528024"/>
    <lineage>
        <taxon>Bacteria</taxon>
        <taxon>Pseudomonadati</taxon>
        <taxon>Planctomycetota</taxon>
        <taxon>Planctomycetia</taxon>
        <taxon>Pirellulales</taxon>
        <taxon>Lacipirellulaceae</taxon>
        <taxon>Lacipirellula</taxon>
    </lineage>
</organism>
<reference evidence="3 4" key="1">
    <citation type="submission" date="2019-02" db="EMBL/GenBank/DDBJ databases">
        <title>Deep-cultivation of Planctomycetes and their phenomic and genomic characterization uncovers novel biology.</title>
        <authorList>
            <person name="Wiegand S."/>
            <person name="Jogler M."/>
            <person name="Boedeker C."/>
            <person name="Pinto D."/>
            <person name="Vollmers J."/>
            <person name="Rivas-Marin E."/>
            <person name="Kohn T."/>
            <person name="Peeters S.H."/>
            <person name="Heuer A."/>
            <person name="Rast P."/>
            <person name="Oberbeckmann S."/>
            <person name="Bunk B."/>
            <person name="Jeske O."/>
            <person name="Meyerdierks A."/>
            <person name="Storesund J.E."/>
            <person name="Kallscheuer N."/>
            <person name="Luecker S."/>
            <person name="Lage O.M."/>
            <person name="Pohl T."/>
            <person name="Merkel B.J."/>
            <person name="Hornburger P."/>
            <person name="Mueller R.-W."/>
            <person name="Bruemmer F."/>
            <person name="Labrenz M."/>
            <person name="Spormann A.M."/>
            <person name="Op den Camp H."/>
            <person name="Overmann J."/>
            <person name="Amann R."/>
            <person name="Jetten M.S.M."/>
            <person name="Mascher T."/>
            <person name="Medema M.H."/>
            <person name="Devos D.P."/>
            <person name="Kaster A.-K."/>
            <person name="Ovreas L."/>
            <person name="Rohde M."/>
            <person name="Galperin M.Y."/>
            <person name="Jogler C."/>
        </authorList>
    </citation>
    <scope>NUCLEOTIDE SEQUENCE [LARGE SCALE GENOMIC DNA]</scope>
    <source>
        <strain evidence="3 4">I41</strain>
    </source>
</reference>
<dbReference type="RefSeq" id="WP_145430208.1">
    <property type="nucleotide sequence ID" value="NZ_CP036339.1"/>
</dbReference>
<dbReference type="InterPro" id="IPR044122">
    <property type="entry name" value="UPF0261_N"/>
</dbReference>
<dbReference type="InterPro" id="IPR051353">
    <property type="entry name" value="Tobamovirus_resist_UPF0261"/>
</dbReference>
<dbReference type="InterPro" id="IPR056778">
    <property type="entry name" value="UPF0261_C"/>
</dbReference>
<dbReference type="Gene3D" id="3.40.50.12030">
    <property type="entry name" value="Uncharacterised protein family UPF0261, NC domain"/>
    <property type="match status" value="1"/>
</dbReference>
<dbReference type="PIRSF" id="PIRSF033271">
    <property type="entry name" value="UCP033271"/>
    <property type="match status" value="1"/>
</dbReference>
<feature type="domain" description="UPF0261" evidence="1">
    <location>
        <begin position="3"/>
        <end position="177"/>
    </location>
</feature>
<feature type="domain" description="UPF0261" evidence="2">
    <location>
        <begin position="186"/>
        <end position="402"/>
    </location>
</feature>
<sequence length="410" mass="43675">MAKSVVVLSTLDTKGRETAFLKEQIEHDGCRAILCDIGVVGSPTIKADITREQLAEAGGTPLAELLKDATREKAAPVMVKGAAKLIGEMIKQGEAHAVIGLGGTQGTSSATGVMRQLPYGFPKLMVSTCAAGDTSAFVGIKDIMMMFSVSDILGLNPFMRKVLANAAGAACGMANIDEEKVAASNKPLIGMSNLGVLTKGAEVAVEYLESKGYEVIMFHAVGAGGRAMEQMMREGLITGVFDYAMGEISDELHHALRAGGPERLTVAGKLGLPQVLVPGGSEHIGLFLAEEHVLPEKYKNHMNTFHSPIIAAPRLNPDELVEVAKEIGKRLQYTKGDAVMMLPLRGTSRYGVEGGPLRNPESDKTYYAAIKASLPKTIEVVEKDLGPEDPAFVKECCDRLIGLIEAKKKK</sequence>
<proteinExistence type="predicted"/>
<protein>
    <submittedName>
        <fullName evidence="3">Uncharacterized protein</fullName>
    </submittedName>
</protein>
<evidence type="ECO:0000259" key="2">
    <source>
        <dbReference type="Pfam" id="PF23189"/>
    </source>
</evidence>
<dbReference type="Gene3D" id="3.40.50.12020">
    <property type="entry name" value="Uncharacterised protein family UPF0261, NN domain"/>
    <property type="match status" value="1"/>
</dbReference>